<dbReference type="EMBL" id="MLAK01000633">
    <property type="protein sequence ID" value="OHT09666.1"/>
    <property type="molecule type" value="Genomic_DNA"/>
</dbReference>
<dbReference type="PROSITE" id="PS50011">
    <property type="entry name" value="PROTEIN_KINASE_DOM"/>
    <property type="match status" value="1"/>
</dbReference>
<keyword evidence="3" id="KW-0067">ATP-binding</keyword>
<keyword evidence="2" id="KW-0342">GTP-binding</keyword>
<dbReference type="SMART" id="SM00174">
    <property type="entry name" value="RHO"/>
    <property type="match status" value="1"/>
</dbReference>
<dbReference type="CDD" id="cd17039">
    <property type="entry name" value="Ubl_ubiquitin_like"/>
    <property type="match status" value="1"/>
</dbReference>
<dbReference type="InterPro" id="IPR005225">
    <property type="entry name" value="Small_GTP-bd"/>
</dbReference>
<accession>A0A1J4KF60</accession>
<protein>
    <recommendedName>
        <fullName evidence="6">Protein kinase domain-containing protein</fullName>
    </recommendedName>
</protein>
<dbReference type="VEuPathDB" id="TrichDB:TRFO_21386"/>
<comment type="caution">
    <text evidence="7">The sequence shown here is derived from an EMBL/GenBank/DDBJ whole genome shotgun (WGS) entry which is preliminary data.</text>
</comment>
<dbReference type="GO" id="GO:0005525">
    <property type="term" value="F:GTP binding"/>
    <property type="evidence" value="ECO:0007669"/>
    <property type="project" value="UniProtKB-KW"/>
</dbReference>
<reference evidence="7" key="1">
    <citation type="submission" date="2016-10" db="EMBL/GenBank/DDBJ databases">
        <authorList>
            <person name="Benchimol M."/>
            <person name="Almeida L.G."/>
            <person name="Vasconcelos A.T."/>
            <person name="Perreira-Neves A."/>
            <person name="Rosa I.A."/>
            <person name="Tasca T."/>
            <person name="Bogo M.R."/>
            <person name="de Souza W."/>
        </authorList>
    </citation>
    <scope>NUCLEOTIDE SEQUENCE [LARGE SCALE GENOMIC DNA]</scope>
    <source>
        <strain evidence="7">K</strain>
    </source>
</reference>
<evidence type="ECO:0000256" key="3">
    <source>
        <dbReference type="PROSITE-ProRule" id="PRU10141"/>
    </source>
</evidence>
<dbReference type="InterPro" id="IPR000719">
    <property type="entry name" value="Prot_kinase_dom"/>
</dbReference>
<dbReference type="NCBIfam" id="TIGR00231">
    <property type="entry name" value="small_GTP"/>
    <property type="match status" value="1"/>
</dbReference>
<dbReference type="PROSITE" id="PS51419">
    <property type="entry name" value="RAB"/>
    <property type="match status" value="1"/>
</dbReference>
<sequence>MYHRHFKVVIMGNSGVGKTALLQRGIRGTFDSCFIATIGVDFMIKTVEIGGVQYKVQFWDTAGQERFRSISPALFRKADGIILAFSMVDENSISQMDYWIDLTKKVDCNPSFFIVGTKNDLVDDSNSYIANIEQLQKKYKSISEKIWITSSKTGENIEQTFQDIVETVVRNRPDNTDTKPVVVSEEPKYRSSCCFSRQSLEKKPEITKCKLIFRFCGNNPFSLEFEGNTKMQNVFQKVSTIVHFPVSELEFNYSNSKILESSICNTYKDREIDVFHHKNIAFSHKEQVINIDFNTKNTILDARIKLADIFNISFEKLYLYINGEKLEDSTNLYSIKNSPIYVISKDEKFYFELPNGGTYKKRFKNNTPVSSAKSKIAIICGSKADDIEFSIKGKAISDKEKLNALSDKTITVKIHGYTGNKENAYIYSTSSSSINSSQTDSISHSTSSSVSDNSLSERIPPGNPTINEQDLVEIPISRPKSISERFLKISDFVNQEIIIGRGSFGEIRLYKEIKTGIQVAFKKIMKFPDGTAVASILEELDTMNAANHPAVVPFLGFIPPEGKT</sequence>
<dbReference type="GO" id="GO:0003924">
    <property type="term" value="F:GTPase activity"/>
    <property type="evidence" value="ECO:0007669"/>
    <property type="project" value="InterPro"/>
</dbReference>
<keyword evidence="8" id="KW-1185">Reference proteome</keyword>
<dbReference type="SUPFAM" id="SSF56112">
    <property type="entry name" value="Protein kinase-like (PK-like)"/>
    <property type="match status" value="1"/>
</dbReference>
<dbReference type="RefSeq" id="XP_068362802.1">
    <property type="nucleotide sequence ID" value="XM_068501938.1"/>
</dbReference>
<feature type="domain" description="Protein kinase" evidence="6">
    <location>
        <begin position="493"/>
        <end position="564"/>
    </location>
</feature>
<dbReference type="PANTHER" id="PTHR47977">
    <property type="entry name" value="RAS-RELATED PROTEIN RAB"/>
    <property type="match status" value="1"/>
</dbReference>
<dbReference type="SMART" id="SM00175">
    <property type="entry name" value="RAB"/>
    <property type="match status" value="1"/>
</dbReference>
<dbReference type="SUPFAM" id="SSF52540">
    <property type="entry name" value="P-loop containing nucleoside triphosphate hydrolases"/>
    <property type="match status" value="1"/>
</dbReference>
<dbReference type="InterPro" id="IPR001806">
    <property type="entry name" value="Small_GTPase"/>
</dbReference>
<evidence type="ECO:0000313" key="7">
    <source>
        <dbReference type="EMBL" id="OHT09666.1"/>
    </source>
</evidence>
<evidence type="ECO:0000256" key="4">
    <source>
        <dbReference type="SAM" id="Coils"/>
    </source>
</evidence>
<evidence type="ECO:0000256" key="2">
    <source>
        <dbReference type="ARBA" id="ARBA00023134"/>
    </source>
</evidence>
<dbReference type="OrthoDB" id="188276at2759"/>
<dbReference type="FunFam" id="3.40.50.300:FF:001447">
    <property type="entry name" value="Ras-related protein Rab-1B"/>
    <property type="match status" value="1"/>
</dbReference>
<dbReference type="Pfam" id="PF00071">
    <property type="entry name" value="Ras"/>
    <property type="match status" value="1"/>
</dbReference>
<dbReference type="PRINTS" id="PR00449">
    <property type="entry name" value="RASTRNSFRMNG"/>
</dbReference>
<dbReference type="SMART" id="SM00173">
    <property type="entry name" value="RAS"/>
    <property type="match status" value="1"/>
</dbReference>
<dbReference type="PROSITE" id="PS00107">
    <property type="entry name" value="PROTEIN_KINASE_ATP"/>
    <property type="match status" value="1"/>
</dbReference>
<dbReference type="InterPro" id="IPR027417">
    <property type="entry name" value="P-loop_NTPase"/>
</dbReference>
<name>A0A1J4KF60_9EUKA</name>
<feature type="compositionally biased region" description="Low complexity" evidence="5">
    <location>
        <begin position="437"/>
        <end position="456"/>
    </location>
</feature>
<dbReference type="AlphaFoldDB" id="A0A1J4KF60"/>
<evidence type="ECO:0000313" key="8">
    <source>
        <dbReference type="Proteomes" id="UP000179807"/>
    </source>
</evidence>
<dbReference type="PROSITE" id="PS51421">
    <property type="entry name" value="RAS"/>
    <property type="match status" value="1"/>
</dbReference>
<feature type="coiled-coil region" evidence="4">
    <location>
        <begin position="118"/>
        <end position="145"/>
    </location>
</feature>
<feature type="region of interest" description="Disordered" evidence="5">
    <location>
        <begin position="437"/>
        <end position="467"/>
    </location>
</feature>
<dbReference type="InterPro" id="IPR017441">
    <property type="entry name" value="Protein_kinase_ATP_BS"/>
</dbReference>
<evidence type="ECO:0000259" key="6">
    <source>
        <dbReference type="PROSITE" id="PS50011"/>
    </source>
</evidence>
<proteinExistence type="predicted"/>
<organism evidence="7 8">
    <name type="scientific">Tritrichomonas foetus</name>
    <dbReference type="NCBI Taxonomy" id="1144522"/>
    <lineage>
        <taxon>Eukaryota</taxon>
        <taxon>Metamonada</taxon>
        <taxon>Parabasalia</taxon>
        <taxon>Tritrichomonadida</taxon>
        <taxon>Tritrichomonadidae</taxon>
        <taxon>Tritrichomonas</taxon>
    </lineage>
</organism>
<evidence type="ECO:0000256" key="5">
    <source>
        <dbReference type="SAM" id="MobiDB-lite"/>
    </source>
</evidence>
<dbReference type="InterPro" id="IPR011009">
    <property type="entry name" value="Kinase-like_dom_sf"/>
</dbReference>
<dbReference type="Gene3D" id="3.40.50.300">
    <property type="entry name" value="P-loop containing nucleotide triphosphate hydrolases"/>
    <property type="match status" value="1"/>
</dbReference>
<dbReference type="CDD" id="cd00154">
    <property type="entry name" value="Rab"/>
    <property type="match status" value="1"/>
</dbReference>
<keyword evidence="4" id="KW-0175">Coiled coil</keyword>
<dbReference type="GeneID" id="94836642"/>
<dbReference type="GO" id="GO:0004672">
    <property type="term" value="F:protein kinase activity"/>
    <property type="evidence" value="ECO:0007669"/>
    <property type="project" value="InterPro"/>
</dbReference>
<dbReference type="GO" id="GO:0005524">
    <property type="term" value="F:ATP binding"/>
    <property type="evidence" value="ECO:0007669"/>
    <property type="project" value="UniProtKB-UniRule"/>
</dbReference>
<keyword evidence="1 3" id="KW-0547">Nucleotide-binding</keyword>
<dbReference type="Proteomes" id="UP000179807">
    <property type="component" value="Unassembled WGS sequence"/>
</dbReference>
<dbReference type="InterPro" id="IPR050227">
    <property type="entry name" value="Rab"/>
</dbReference>
<dbReference type="Gene3D" id="3.30.200.20">
    <property type="entry name" value="Phosphorylase Kinase, domain 1"/>
    <property type="match status" value="1"/>
</dbReference>
<gene>
    <name evidence="7" type="ORF">TRFO_21386</name>
</gene>
<feature type="binding site" evidence="3">
    <location>
        <position position="522"/>
    </location>
    <ligand>
        <name>ATP</name>
        <dbReference type="ChEBI" id="CHEBI:30616"/>
    </ligand>
</feature>
<evidence type="ECO:0000256" key="1">
    <source>
        <dbReference type="ARBA" id="ARBA00022741"/>
    </source>
</evidence>